<accession>A0A974SL35</accession>
<sequence length="287" mass="31980">MLTFADCDPQDFLRLALADGTEILGSHIVQAGMHFLHVRDGSVYGTVAGPFAPQQAVERTATRSEILQDRKARLRGTPFPGRAPETREDFSYRLELLARAIASETDDARRQELRYQFDDVADTICLATAKRTWLLAAGRFALTSNMPPTLRDLWFDDVASPSLIRRPRPRDFDPNRSERAKRDPVPAEILAEPRSIPNMLSALRSRGLKAVIALAGDPAYERARIQVDLAPGRPTRFDLDASRAGGVTSWRCRWAGNDSAAARRRHRAAVRSDAYALMIETVGGRTR</sequence>
<dbReference type="EMBL" id="CP063364">
    <property type="protein sequence ID" value="QRG10106.1"/>
    <property type="molecule type" value="Genomic_DNA"/>
</dbReference>
<keyword evidence="1" id="KW-0614">Plasmid</keyword>
<keyword evidence="2" id="KW-1185">Reference proteome</keyword>
<protein>
    <submittedName>
        <fullName evidence="1">Uncharacterized protein</fullName>
    </submittedName>
</protein>
<name>A0A974SL35_9HYPH</name>
<dbReference type="AlphaFoldDB" id="A0A974SL35"/>
<dbReference type="RefSeq" id="WP_203196987.1">
    <property type="nucleotide sequence ID" value="NZ_CP063364.1"/>
</dbReference>
<dbReference type="Proteomes" id="UP000596427">
    <property type="component" value="Plasmid unnamed2"/>
</dbReference>
<evidence type="ECO:0000313" key="1">
    <source>
        <dbReference type="EMBL" id="QRG10106.1"/>
    </source>
</evidence>
<dbReference type="KEGG" id="xdi:EZH22_30740"/>
<geneLocation type="plasmid" evidence="1 2">
    <name>unnamed2</name>
</geneLocation>
<evidence type="ECO:0000313" key="2">
    <source>
        <dbReference type="Proteomes" id="UP000596427"/>
    </source>
</evidence>
<gene>
    <name evidence="1" type="ORF">EZH22_30740</name>
</gene>
<organism evidence="1 2">
    <name type="scientific">Xanthobacter dioxanivorans</name>
    <dbReference type="NCBI Taxonomy" id="2528964"/>
    <lineage>
        <taxon>Bacteria</taxon>
        <taxon>Pseudomonadati</taxon>
        <taxon>Pseudomonadota</taxon>
        <taxon>Alphaproteobacteria</taxon>
        <taxon>Hyphomicrobiales</taxon>
        <taxon>Xanthobacteraceae</taxon>
        <taxon>Xanthobacter</taxon>
    </lineage>
</organism>
<reference evidence="1 2" key="1">
    <citation type="submission" date="2020-10" db="EMBL/GenBank/DDBJ databases">
        <title>Degradation of 1,4-Dioxane by Xanthobacter sp. YN2, via a Novel Group-2 Soluble Di-Iron Monooxygenase.</title>
        <authorList>
            <person name="Ma F."/>
            <person name="Wang Y."/>
            <person name="Yang J."/>
            <person name="Guo H."/>
            <person name="Su D."/>
            <person name="Yu L."/>
        </authorList>
    </citation>
    <scope>NUCLEOTIDE SEQUENCE [LARGE SCALE GENOMIC DNA]</scope>
    <source>
        <strain evidence="1 2">YN2</strain>
        <plasmid evidence="1 2">unnamed2</plasmid>
    </source>
</reference>
<proteinExistence type="predicted"/>